<dbReference type="RefSeq" id="WP_344328265.1">
    <property type="nucleotide sequence ID" value="NZ_BAAAPY010000007.1"/>
</dbReference>
<proteinExistence type="predicted"/>
<dbReference type="Pfam" id="PF14018">
    <property type="entry name" value="DUF4234"/>
    <property type="match status" value="1"/>
</dbReference>
<keyword evidence="1" id="KW-0472">Membrane</keyword>
<dbReference type="EMBL" id="BAAAPY010000007">
    <property type="protein sequence ID" value="GAA2080987.1"/>
    <property type="molecule type" value="Genomic_DNA"/>
</dbReference>
<feature type="domain" description="DUF4234" evidence="2">
    <location>
        <begin position="22"/>
        <end position="125"/>
    </location>
</feature>
<sequence>MSHTPVVPPAAGPLVPVGKIRGTGGCIVLTIVTLGFYTWFWYYKTHEEMRTHTGEGIGGPIALVLAIFAGIVMPFLSSHEVGRLHERQGRQAPVSAVTGLWALLLGWFFLVGLIVWFVKTNSALNAYWRSVGATG</sequence>
<feature type="transmembrane region" description="Helical" evidence="1">
    <location>
        <begin position="55"/>
        <end position="76"/>
    </location>
</feature>
<name>A0ABN2W1Z2_9ACTN</name>
<keyword evidence="1" id="KW-0812">Transmembrane</keyword>
<evidence type="ECO:0000259" key="2">
    <source>
        <dbReference type="Pfam" id="PF14018"/>
    </source>
</evidence>
<keyword evidence="4" id="KW-1185">Reference proteome</keyword>
<comment type="caution">
    <text evidence="3">The sequence shown here is derived from an EMBL/GenBank/DDBJ whole genome shotgun (WGS) entry which is preliminary data.</text>
</comment>
<dbReference type="Proteomes" id="UP001501480">
    <property type="component" value="Unassembled WGS sequence"/>
</dbReference>
<organism evidence="3 4">
    <name type="scientific">Aeromicrobium halocynthiae</name>
    <dbReference type="NCBI Taxonomy" id="560557"/>
    <lineage>
        <taxon>Bacteria</taxon>
        <taxon>Bacillati</taxon>
        <taxon>Actinomycetota</taxon>
        <taxon>Actinomycetes</taxon>
        <taxon>Propionibacteriales</taxon>
        <taxon>Nocardioidaceae</taxon>
        <taxon>Aeromicrobium</taxon>
    </lineage>
</organism>
<feature type="transmembrane region" description="Helical" evidence="1">
    <location>
        <begin position="20"/>
        <end position="43"/>
    </location>
</feature>
<evidence type="ECO:0000313" key="4">
    <source>
        <dbReference type="Proteomes" id="UP001501480"/>
    </source>
</evidence>
<keyword evidence="1" id="KW-1133">Transmembrane helix</keyword>
<reference evidence="3 4" key="1">
    <citation type="journal article" date="2019" name="Int. J. Syst. Evol. Microbiol.">
        <title>The Global Catalogue of Microorganisms (GCM) 10K type strain sequencing project: providing services to taxonomists for standard genome sequencing and annotation.</title>
        <authorList>
            <consortium name="The Broad Institute Genomics Platform"/>
            <consortium name="The Broad Institute Genome Sequencing Center for Infectious Disease"/>
            <person name="Wu L."/>
            <person name="Ma J."/>
        </authorList>
    </citation>
    <scope>NUCLEOTIDE SEQUENCE [LARGE SCALE GENOMIC DNA]</scope>
    <source>
        <strain evidence="3 4">JCM 15749</strain>
    </source>
</reference>
<evidence type="ECO:0000313" key="3">
    <source>
        <dbReference type="EMBL" id="GAA2080987.1"/>
    </source>
</evidence>
<gene>
    <name evidence="3" type="ORF">GCM10009821_21940</name>
</gene>
<protein>
    <recommendedName>
        <fullName evidence="2">DUF4234 domain-containing protein</fullName>
    </recommendedName>
</protein>
<dbReference type="InterPro" id="IPR025328">
    <property type="entry name" value="DUF4234"/>
</dbReference>
<accession>A0ABN2W1Z2</accession>
<evidence type="ECO:0000256" key="1">
    <source>
        <dbReference type="SAM" id="Phobius"/>
    </source>
</evidence>
<feature type="transmembrane region" description="Helical" evidence="1">
    <location>
        <begin position="96"/>
        <end position="118"/>
    </location>
</feature>